<feature type="domain" description="MrpA C-terminal/MbhE" evidence="16">
    <location>
        <begin position="699"/>
        <end position="795"/>
    </location>
</feature>
<evidence type="ECO:0000256" key="9">
    <source>
        <dbReference type="RuleBase" id="RU000320"/>
    </source>
</evidence>
<dbReference type="PANTHER" id="PTHR43373">
    <property type="entry name" value="NA(+)/H(+) ANTIPORTER SUBUNIT"/>
    <property type="match status" value="1"/>
</dbReference>
<sequence length="1020" mass="110301">MSLIWIIVLPFTGSLCAAFLPSHARNVAAWLAGTVAGACVILTVRLYPPIAEGEVIRESVHWIPQLGLHFTFRLDGFAWLFAMLVTVMGALVVLYARYYMAAQDPVPRFFSFFLAFMGAMLGVVLSGNLIQLVVFWELTSLTSFMLIAYWYHRPDARYGARMALTVTAAGGLCLLAGVLMLGWVAGSYDLDRVLASGDLIRTHSWYVPMLILIGLGALTKSAQFPFHFWLPHAMAAPTPVSVYLHSATMVKAGVFLLVRLWPVLAGTEEWFWMIGTAGLLSLVLGAYAAVFQRDMKGVLAYSTISHLGLITLLLGLNSPLALIGAIFHIMNHATFKASLFMAAGMVDHETGTRDLSRLSGLRRAMPITATLAVVGAASMAGVPLFNGFLSKEMFFAETVFVSGHPITRIGLPTMAVVWGILSVAYSLRFILQVFFGPPAEDLPKKPHEPPRWMLFPSALLVTACLVVGMFPARTVGSYLNMASRSVLGENTPFHSLAVWHGFNLPLMMSLAAMVGGILLYRALGEYQQGTTVVPVIERFDGKRIFEFMLEKLDRLAMRLLRWLSTEHLQVQMLLLIIAVFASALIPLSRGGLPEGDKTPLPVEPAFAMLWLIGAVCTIAAAAQAKYHRLAALTLSGVAGLATCMTFVWFSAPDLALTQLIVEVVTLVLLLLGLRWLPPRDKSLDHETVPLPVRMRAEGRRSRDLVIAICAGIGITGLSYAILTRSAGEGISPFFIENSLPLAGGSNVINVILVDFRGFDTMGEITVLGIVALTVFALLRRFRPAAEAMTVPVKQQEQGAQIRALPSDPHALLPAGSMMVPAVFVQLLLPVSGMVAIYFLLRGHNEPGGGFVAGLIVTTAVILQYLVGGTAWAESRTRIFPQYWLAAGLLCAAGAGMSAWLAARPFLSAMAWHGTLPIIGEMHLSTVLLFDLGVFFLVIGAAVLILVALAHQSRRAHRKQEVTEVETPMEVPASPAEQGGSGHASASLSVPVASTAPTDYAPVEAGRQKLPHVSPPKEKED</sequence>
<protein>
    <submittedName>
        <fullName evidence="17">Multisubunit potassium/proton antiporter, PhaA subunit /multisubunit potassium/proton antiporter, PhaB subunit</fullName>
    </submittedName>
</protein>
<feature type="transmembrane region" description="Helical" evidence="11">
    <location>
        <begin position="882"/>
        <end position="902"/>
    </location>
</feature>
<evidence type="ECO:0000259" key="15">
    <source>
        <dbReference type="Pfam" id="PF13244"/>
    </source>
</evidence>
<feature type="transmembrane region" description="Helical" evidence="11">
    <location>
        <begin position="205"/>
        <end position="230"/>
    </location>
</feature>
<feature type="region of interest" description="Disordered" evidence="10">
    <location>
        <begin position="999"/>
        <end position="1020"/>
    </location>
</feature>
<comment type="subcellular location">
    <subcellularLocation>
        <location evidence="1">Cell membrane</location>
        <topology evidence="1">Multi-pass membrane protein</topology>
    </subcellularLocation>
    <subcellularLocation>
        <location evidence="9">Membrane</location>
        <topology evidence="9">Multi-pass membrane protein</topology>
    </subcellularLocation>
</comment>
<dbReference type="GO" id="GO:0006811">
    <property type="term" value="P:monoatomic ion transport"/>
    <property type="evidence" value="ECO:0007669"/>
    <property type="project" value="UniProtKB-KW"/>
</dbReference>
<feature type="transmembrane region" description="Helical" evidence="11">
    <location>
        <begin position="605"/>
        <end position="622"/>
    </location>
</feature>
<feature type="domain" description="NADH:quinone oxidoreductase/Mrp antiporter transmembrane" evidence="12">
    <location>
        <begin position="126"/>
        <end position="401"/>
    </location>
</feature>
<dbReference type="OrthoDB" id="9811798at2"/>
<evidence type="ECO:0000313" key="18">
    <source>
        <dbReference type="Proteomes" id="UP000183339"/>
    </source>
</evidence>
<proteinExistence type="predicted"/>
<dbReference type="Pfam" id="PF13244">
    <property type="entry name" value="MbhD"/>
    <property type="match status" value="1"/>
</dbReference>
<evidence type="ECO:0000256" key="3">
    <source>
        <dbReference type="ARBA" id="ARBA00022449"/>
    </source>
</evidence>
<dbReference type="NCBIfam" id="NF009288">
    <property type="entry name" value="PRK12648.1"/>
    <property type="match status" value="1"/>
</dbReference>
<feature type="transmembrane region" description="Helical" evidence="11">
    <location>
        <begin position="704"/>
        <end position="722"/>
    </location>
</feature>
<feature type="transmembrane region" description="Helical" evidence="11">
    <location>
        <begin position="760"/>
        <end position="778"/>
    </location>
</feature>
<evidence type="ECO:0000256" key="7">
    <source>
        <dbReference type="ARBA" id="ARBA00023065"/>
    </source>
</evidence>
<dbReference type="InterPro" id="IPR025383">
    <property type="entry name" value="MrpA_C/MbhD"/>
</dbReference>
<evidence type="ECO:0000256" key="11">
    <source>
        <dbReference type="SAM" id="Phobius"/>
    </source>
</evidence>
<dbReference type="Pfam" id="PF00361">
    <property type="entry name" value="Proton_antipo_M"/>
    <property type="match status" value="1"/>
</dbReference>
<evidence type="ECO:0000256" key="1">
    <source>
        <dbReference type="ARBA" id="ARBA00004651"/>
    </source>
</evidence>
<feature type="domain" description="Na+/H+ antiporter MnhB subunit-related protein" evidence="14">
    <location>
        <begin position="820"/>
        <end position="942"/>
    </location>
</feature>
<feature type="domain" description="MrpA C-terminal/MbhD" evidence="15">
    <location>
        <begin position="614"/>
        <end position="677"/>
    </location>
</feature>
<evidence type="ECO:0000259" key="13">
    <source>
        <dbReference type="Pfam" id="PF00662"/>
    </source>
</evidence>
<evidence type="ECO:0000256" key="5">
    <source>
        <dbReference type="ARBA" id="ARBA00022692"/>
    </source>
</evidence>
<feature type="transmembrane region" description="Helical" evidence="11">
    <location>
        <begin position="109"/>
        <end position="127"/>
    </location>
</feature>
<feature type="region of interest" description="Disordered" evidence="10">
    <location>
        <begin position="959"/>
        <end position="987"/>
    </location>
</feature>
<keyword evidence="8 11" id="KW-0472">Membrane</keyword>
<keyword evidence="5 9" id="KW-0812">Transmembrane</keyword>
<feature type="transmembrane region" description="Helical" evidence="11">
    <location>
        <begin position="655"/>
        <end position="676"/>
    </location>
</feature>
<keyword evidence="4" id="KW-1003">Cell membrane</keyword>
<evidence type="ECO:0000313" key="17">
    <source>
        <dbReference type="EMBL" id="SET21123.1"/>
    </source>
</evidence>
<feature type="transmembrane region" description="Helical" evidence="11">
    <location>
        <begin position="409"/>
        <end position="431"/>
    </location>
</feature>
<feature type="transmembrane region" description="Helical" evidence="11">
    <location>
        <begin position="810"/>
        <end position="838"/>
    </location>
</feature>
<feature type="transmembrane region" description="Helical" evidence="11">
    <location>
        <begin position="452"/>
        <end position="472"/>
    </location>
</feature>
<feature type="transmembrane region" description="Helical" evidence="11">
    <location>
        <begin position="629"/>
        <end position="649"/>
    </location>
</feature>
<evidence type="ECO:0000256" key="4">
    <source>
        <dbReference type="ARBA" id="ARBA00022475"/>
    </source>
</evidence>
<dbReference type="InterPro" id="IPR007182">
    <property type="entry name" value="MnhB"/>
</dbReference>
<keyword evidence="7" id="KW-0406">Ion transport</keyword>
<name>A0A1I0CPH3_9PROT</name>
<gene>
    <name evidence="17" type="ORF">SAMN05216412_10420</name>
</gene>
<feature type="transmembrane region" description="Helical" evidence="11">
    <location>
        <begin position="922"/>
        <end position="949"/>
    </location>
</feature>
<keyword evidence="6 11" id="KW-1133">Transmembrane helix</keyword>
<dbReference type="Proteomes" id="UP000183339">
    <property type="component" value="Unassembled WGS sequence"/>
</dbReference>
<dbReference type="InterPro" id="IPR001750">
    <property type="entry name" value="ND/Mrp_TM"/>
</dbReference>
<dbReference type="InterPro" id="IPR050616">
    <property type="entry name" value="CPA3_Na-H_Antiporter_A"/>
</dbReference>
<dbReference type="RefSeq" id="WP_074706729.1">
    <property type="nucleotide sequence ID" value="NZ_FOHI01000004.1"/>
</dbReference>
<dbReference type="Pfam" id="PF04039">
    <property type="entry name" value="MnhB"/>
    <property type="match status" value="1"/>
</dbReference>
<evidence type="ECO:0000259" key="12">
    <source>
        <dbReference type="Pfam" id="PF00361"/>
    </source>
</evidence>
<evidence type="ECO:0000256" key="2">
    <source>
        <dbReference type="ARBA" id="ARBA00022448"/>
    </source>
</evidence>
<feature type="transmembrane region" description="Helical" evidence="11">
    <location>
        <begin position="568"/>
        <end position="585"/>
    </location>
</feature>
<dbReference type="GO" id="GO:0015297">
    <property type="term" value="F:antiporter activity"/>
    <property type="evidence" value="ECO:0007669"/>
    <property type="project" value="UniProtKB-KW"/>
</dbReference>
<feature type="transmembrane region" description="Helical" evidence="11">
    <location>
        <begin position="497"/>
        <end position="520"/>
    </location>
</feature>
<dbReference type="Pfam" id="PF00662">
    <property type="entry name" value="Proton_antipo_N"/>
    <property type="match status" value="1"/>
</dbReference>
<keyword evidence="2" id="KW-0813">Transport</keyword>
<feature type="transmembrane region" description="Helical" evidence="11">
    <location>
        <begin position="163"/>
        <end position="185"/>
    </location>
</feature>
<reference evidence="17 18" key="1">
    <citation type="submission" date="2016-10" db="EMBL/GenBank/DDBJ databases">
        <authorList>
            <person name="de Groot N.N."/>
        </authorList>
    </citation>
    <scope>NUCLEOTIDE SEQUENCE [LARGE SCALE GENOMIC DNA]</scope>
    <source>
        <strain evidence="17 18">Nl7</strain>
    </source>
</reference>
<feature type="transmembrane region" description="Helical" evidence="11">
    <location>
        <begin position="850"/>
        <end position="870"/>
    </location>
</feature>
<feature type="domain" description="NADH-Ubiquinone oxidoreductase (complex I) chain 5 N-terminal" evidence="13">
    <location>
        <begin position="65"/>
        <end position="110"/>
    </location>
</feature>
<dbReference type="GO" id="GO:0005886">
    <property type="term" value="C:plasma membrane"/>
    <property type="evidence" value="ECO:0007669"/>
    <property type="project" value="UniProtKB-SubCell"/>
</dbReference>
<feature type="transmembrane region" description="Helical" evidence="11">
    <location>
        <begin position="76"/>
        <end position="97"/>
    </location>
</feature>
<dbReference type="InterPro" id="IPR001516">
    <property type="entry name" value="Proton_antipo_N"/>
</dbReference>
<dbReference type="PRINTS" id="PR01434">
    <property type="entry name" value="NADHDHGNASE5"/>
</dbReference>
<evidence type="ECO:0000256" key="10">
    <source>
        <dbReference type="SAM" id="MobiDB-lite"/>
    </source>
</evidence>
<dbReference type="InterPro" id="IPR046806">
    <property type="entry name" value="MrpA_C/MbhE"/>
</dbReference>
<feature type="transmembrane region" description="Helical" evidence="11">
    <location>
        <begin position="367"/>
        <end position="389"/>
    </location>
</feature>
<dbReference type="EMBL" id="FOHI01000004">
    <property type="protein sequence ID" value="SET21123.1"/>
    <property type="molecule type" value="Genomic_DNA"/>
</dbReference>
<keyword evidence="3" id="KW-0050">Antiport</keyword>
<feature type="transmembrane region" description="Helical" evidence="11">
    <location>
        <begin position="242"/>
        <end position="264"/>
    </location>
</feature>
<accession>A0A1I0CPH3</accession>
<evidence type="ECO:0000259" key="16">
    <source>
        <dbReference type="Pfam" id="PF20501"/>
    </source>
</evidence>
<dbReference type="Pfam" id="PF20501">
    <property type="entry name" value="MbhE"/>
    <property type="match status" value="1"/>
</dbReference>
<organism evidence="17 18">
    <name type="scientific">Nitrosospira multiformis</name>
    <dbReference type="NCBI Taxonomy" id="1231"/>
    <lineage>
        <taxon>Bacteria</taxon>
        <taxon>Pseudomonadati</taxon>
        <taxon>Pseudomonadota</taxon>
        <taxon>Betaproteobacteria</taxon>
        <taxon>Nitrosomonadales</taxon>
        <taxon>Nitrosomonadaceae</taxon>
        <taxon>Nitrosospira</taxon>
    </lineage>
</organism>
<evidence type="ECO:0000256" key="6">
    <source>
        <dbReference type="ARBA" id="ARBA00022989"/>
    </source>
</evidence>
<dbReference type="AlphaFoldDB" id="A0A1I0CPH3"/>
<evidence type="ECO:0000256" key="8">
    <source>
        <dbReference type="ARBA" id="ARBA00023136"/>
    </source>
</evidence>
<dbReference type="PANTHER" id="PTHR43373:SF1">
    <property type="entry name" value="NA(+)_H(+) ANTIPORTER SUBUNIT A"/>
    <property type="match status" value="1"/>
</dbReference>
<evidence type="ECO:0000259" key="14">
    <source>
        <dbReference type="Pfam" id="PF04039"/>
    </source>
</evidence>
<feature type="transmembrane region" description="Helical" evidence="11">
    <location>
        <begin position="270"/>
        <end position="291"/>
    </location>
</feature>